<sequence>MSRIFLFFIFVFSFFTSVYAQQSIDPDYLKENIPASPEAGNLGTYGDIGTNPYNGKANISIPIHQINFEGLSIPIQLSYDSGGIRVNSESSWVGMNWSLSANAAITRDIQGNDDLNEGDIPNDQGTISAFVYNIDTVVQDPPGGTPSVSIGDIIEVHATYGNGTSPTAPKTYADTQPDIFNVSVFGKSYTFRFNKRNGISTTLTTHIFNNNHAQIDYDLITQTFTLLDDRGFEYVFSTKDYAATVSSTRSSNGNGSSDTKEFTLSGLAEDHNPEGDNTIITSWLLDRITSPTGQQLFFSYQEGAHFTHPSYSGRIVFRESNTHSGNDEYGEDYDESLVTYTSSMSLINSNYLSSISGDFGEVNFTSIEDRRDLLTGSDVGAIFPSTPLNDTNFVVWTKTSSGIHRVDYTHGTPSNNHFQPTGRRLSSIDIKDYNSNTVRTATFDHGYYNDQVLGNSDEAKNLRLKLNGISILDQQYEFEYENPNGLPEKGTFDTDFWGFYNGANNITNVPSIGRFGTQEISNQSYQIGQTYFDFDGGSRKAEFSFGNRGNLIKIVYPTGGYSEFQYESNKALVNGPAPYVVTDYFPNGTMRWTNLTNEDNYRFTYQYLKNAQSPNYDFFSYRYDASTTTQTSPLNFTNQSQIIVNNGIGIVNGQGNLYRFTGIDNFEQFYDVPKYYVQDNNNPSNIYPLFYYGDWQNSNVGTPAQDSPPGNGTVVIPPGDYILIRQQNTDPGMPGVQLFPEDFTLSTQIPNTTDPNLPQFIEGFAVGGSRIKTITNRNNDGKFISKKQFDYKLPNVDSQDLSSSGKLMDELIFHTKFTGFFSYTPSRPGYGGGVDGITITSNSNLRGNPSAQGSHIGYSFVREYQLDKDDVLLSITDRSFSNEPNQYHKKSFEHIFYWNPTYSANQTRYVQAQNAIMLGMNPKNSYEASNGNLLTESLYDCSENLLRTTQNEYESIFINNDLQYYANFNSLPYVPEEGEGVYPVWMENGDTYITFRQPLTYSRLSVPTFSQTIDYLSNGQTYTDQYSTYDGNGNLVATESIVRDGESTVSTYYYPYDSEVASVPGVSNLVAEKQFSQVVKSEAFYNDQKLGSVLLNFADNTSTGNNVRVTASKSAKANDNLETKVNYEYYDNDGNLLQSRQEDGTPMSYIWGYNKEYIIAKVQNITYTDLANLTTITTLQSQSNSDTSSCLGNANCNEQTLRNSLETLRNALPENVYMTSYTYDPLVGVTSITDPRGSSMYYIYDANNRLSEVYDQDYKLISKNEYNITNDLISTLGEDAIGITECGSTVPEETDPDPNPDNPDGPLIIVGSRMADNTIQKDGQSYPALSNSIDLIDTQTSTSNVTLHYQAFPYGGSGNLMYRWKLKGETFSAYSSSPTWTKVFDCSSQDPRGIEVICEVKDMTLGITERDRLQHLVLCND</sequence>
<feature type="chain" id="PRO_5045102346" description="RHS repeat protein" evidence="2">
    <location>
        <begin position="21"/>
        <end position="1421"/>
    </location>
</feature>
<keyword evidence="4" id="KW-1185">Reference proteome</keyword>
<keyword evidence="2" id="KW-0732">Signal</keyword>
<accession>A0ABV9HU30</accession>
<comment type="caution">
    <text evidence="3">The sequence shown here is derived from an EMBL/GenBank/DDBJ whole genome shotgun (WGS) entry which is preliminary data.</text>
</comment>
<evidence type="ECO:0008006" key="5">
    <source>
        <dbReference type="Google" id="ProtNLM"/>
    </source>
</evidence>
<evidence type="ECO:0000256" key="2">
    <source>
        <dbReference type="SAM" id="SignalP"/>
    </source>
</evidence>
<dbReference type="Gene3D" id="2.180.10.10">
    <property type="entry name" value="RHS repeat-associated core"/>
    <property type="match status" value="1"/>
</dbReference>
<dbReference type="RefSeq" id="WP_379977139.1">
    <property type="nucleotide sequence ID" value="NZ_JBHSFV010000001.1"/>
</dbReference>
<feature type="region of interest" description="Disordered" evidence="1">
    <location>
        <begin position="246"/>
        <end position="270"/>
    </location>
</feature>
<evidence type="ECO:0000313" key="3">
    <source>
        <dbReference type="EMBL" id="MFC4632980.1"/>
    </source>
</evidence>
<protein>
    <recommendedName>
        <fullName evidence="5">RHS repeat protein</fullName>
    </recommendedName>
</protein>
<dbReference type="Proteomes" id="UP001596043">
    <property type="component" value="Unassembled WGS sequence"/>
</dbReference>
<name>A0ABV9HU30_9FLAO</name>
<feature type="signal peptide" evidence="2">
    <location>
        <begin position="1"/>
        <end position="20"/>
    </location>
</feature>
<evidence type="ECO:0000313" key="4">
    <source>
        <dbReference type="Proteomes" id="UP001596043"/>
    </source>
</evidence>
<proteinExistence type="predicted"/>
<gene>
    <name evidence="3" type="ORF">ACFO3O_03630</name>
</gene>
<dbReference type="EMBL" id="JBHSFV010000001">
    <property type="protein sequence ID" value="MFC4632980.1"/>
    <property type="molecule type" value="Genomic_DNA"/>
</dbReference>
<evidence type="ECO:0000256" key="1">
    <source>
        <dbReference type="SAM" id="MobiDB-lite"/>
    </source>
</evidence>
<organism evidence="3 4">
    <name type="scientific">Dokdonia ponticola</name>
    <dbReference type="NCBI Taxonomy" id="2041041"/>
    <lineage>
        <taxon>Bacteria</taxon>
        <taxon>Pseudomonadati</taxon>
        <taxon>Bacteroidota</taxon>
        <taxon>Flavobacteriia</taxon>
        <taxon>Flavobacteriales</taxon>
        <taxon>Flavobacteriaceae</taxon>
        <taxon>Dokdonia</taxon>
    </lineage>
</organism>
<reference evidence="4" key="1">
    <citation type="journal article" date="2019" name="Int. J. Syst. Evol. Microbiol.">
        <title>The Global Catalogue of Microorganisms (GCM) 10K type strain sequencing project: providing services to taxonomists for standard genome sequencing and annotation.</title>
        <authorList>
            <consortium name="The Broad Institute Genomics Platform"/>
            <consortium name="The Broad Institute Genome Sequencing Center for Infectious Disease"/>
            <person name="Wu L."/>
            <person name="Ma J."/>
        </authorList>
    </citation>
    <scope>NUCLEOTIDE SEQUENCE [LARGE SCALE GENOMIC DNA]</scope>
    <source>
        <strain evidence="4">YJ-61-S</strain>
    </source>
</reference>
<feature type="compositionally biased region" description="Low complexity" evidence="1">
    <location>
        <begin position="246"/>
        <end position="257"/>
    </location>
</feature>